<dbReference type="Gene3D" id="3.30.450.20">
    <property type="entry name" value="PAS domain"/>
    <property type="match status" value="2"/>
</dbReference>
<feature type="transmembrane region" description="Helical" evidence="13">
    <location>
        <begin position="142"/>
        <end position="162"/>
    </location>
</feature>
<dbReference type="RefSeq" id="WP_138723740.1">
    <property type="nucleotide sequence ID" value="NZ_SSHJ02000007.1"/>
</dbReference>
<dbReference type="PROSITE" id="PS50112">
    <property type="entry name" value="PAS"/>
    <property type="match status" value="1"/>
</dbReference>
<dbReference type="SUPFAM" id="SSF55785">
    <property type="entry name" value="PYP-like sensor domain (PAS domain)"/>
    <property type="match status" value="2"/>
</dbReference>
<comment type="catalytic activity">
    <reaction evidence="1">
        <text>ATP + protein L-histidine = ADP + protein N-phospho-L-histidine.</text>
        <dbReference type="EC" id="2.7.13.3"/>
    </reaction>
</comment>
<evidence type="ECO:0000256" key="8">
    <source>
        <dbReference type="ARBA" id="ARBA00022777"/>
    </source>
</evidence>
<evidence type="ECO:0000256" key="12">
    <source>
        <dbReference type="ARBA" id="ARBA00023136"/>
    </source>
</evidence>
<sequence length="858" mass="97689">MSLDQYILRHFTSFLDRYYRTAFGISCLVLIFVYSKKHGYMLFHTLVELFSIVIAFAVFIVAWNSRKMQDNKYLHVVGIAYLFIGALDLLHTLSFHGMNMLPVPGYPANQFWVATRGMEAMIFLGGFLMIGRKRKINTELLFLLYFVVSVLITASILVWQVFPVCFIPGKGQTLFKVVGEYLIILLLLVSLILLHKKRANFEQRTYQLLAGSIIFAILSESCFATYTSNFGPLNEWGHYGKLVSFFLIYKANVQMAFEKPMASIFRELKASETEYKTLAESLPDIIMRFDEELNCIYTNQDISKLPQFADFDALALSKRIRSELEQALRERKNIAGELEVGMQHSRYYYSFQIIPERFDKAAESRLLVIFRDITISRKEKLRLSSLLDTLPQQVWTATADGKIDYVNGVVIRDFALDPDAPFGPGWQSYIHPEDLKESTEAWKYSLSSGSEYHVQFRLKMADGRYLWHLGRAVPIIENGKVALWIGSNTNIDLQKKGQEQRDEFISVASHELKTPLTSIKAFNQLLARAGDLEKAKSYLQKVDVATAKLERLINDLLDVSKINAGKLQFNKSVFSLNELLQECCDNLQLSVNSHQIILNENEGVNIYADRFRMEQVITNLLSNAVKYSPNANLVQVSFKVEQEGVIISVADQGIGIDSGELEKLFDRYYRSDNAAERFGGLGLGLFISSEIIKAHQGTFWIESELGVGTTVYIRIPFGETLLVKNAVADQLTYHDEYLSIHCNDEKGWLEVNWTGYQNFESVQNGGLQMLDVLRSSGLKQVLNDNREVLGNWSEASDWAGKVWFPMMIEAGLKDFAWVFSPSIFAQLAAQKSVDVSDGKANVRFFHSIEEAKCWLESN</sequence>
<feature type="domain" description="Histidine kinase" evidence="14">
    <location>
        <begin position="507"/>
        <end position="719"/>
    </location>
</feature>
<feature type="transmembrane region" description="Helical" evidence="13">
    <location>
        <begin position="111"/>
        <end position="130"/>
    </location>
</feature>
<dbReference type="InterPro" id="IPR004358">
    <property type="entry name" value="Sig_transdc_His_kin-like_C"/>
</dbReference>
<name>A0ABW9J834_9SPHI</name>
<evidence type="ECO:0000259" key="14">
    <source>
        <dbReference type="PROSITE" id="PS50109"/>
    </source>
</evidence>
<dbReference type="Proteomes" id="UP001517247">
    <property type="component" value="Unassembled WGS sequence"/>
</dbReference>
<keyword evidence="9" id="KW-0067">ATP-binding</keyword>
<protein>
    <recommendedName>
        <fullName evidence="3">histidine kinase</fullName>
        <ecNumber evidence="3">2.7.13.3</ecNumber>
    </recommendedName>
</protein>
<dbReference type="InterPro" id="IPR035965">
    <property type="entry name" value="PAS-like_dom_sf"/>
</dbReference>
<dbReference type="SUPFAM" id="SSF55874">
    <property type="entry name" value="ATPase domain of HSP90 chaperone/DNA topoisomerase II/histidine kinase"/>
    <property type="match status" value="1"/>
</dbReference>
<dbReference type="Gene3D" id="3.30.565.10">
    <property type="entry name" value="Histidine kinase-like ATPase, C-terminal domain"/>
    <property type="match status" value="1"/>
</dbReference>
<dbReference type="CDD" id="cd00082">
    <property type="entry name" value="HisKA"/>
    <property type="match status" value="1"/>
</dbReference>
<dbReference type="InterPro" id="IPR036097">
    <property type="entry name" value="HisK_dim/P_sf"/>
</dbReference>
<dbReference type="Gene3D" id="1.10.287.130">
    <property type="match status" value="1"/>
</dbReference>
<keyword evidence="8" id="KW-0418">Kinase</keyword>
<dbReference type="SUPFAM" id="SSF47384">
    <property type="entry name" value="Homodimeric domain of signal transducing histidine kinase"/>
    <property type="match status" value="1"/>
</dbReference>
<feature type="transmembrane region" description="Helical" evidence="13">
    <location>
        <begin position="174"/>
        <end position="194"/>
    </location>
</feature>
<dbReference type="InterPro" id="IPR036890">
    <property type="entry name" value="HATPase_C_sf"/>
</dbReference>
<proteinExistence type="predicted"/>
<evidence type="ECO:0000256" key="9">
    <source>
        <dbReference type="ARBA" id="ARBA00022840"/>
    </source>
</evidence>
<evidence type="ECO:0000256" key="11">
    <source>
        <dbReference type="ARBA" id="ARBA00023012"/>
    </source>
</evidence>
<dbReference type="InterPro" id="IPR005467">
    <property type="entry name" value="His_kinase_dom"/>
</dbReference>
<dbReference type="SMART" id="SM00091">
    <property type="entry name" value="PAS"/>
    <property type="match status" value="2"/>
</dbReference>
<dbReference type="NCBIfam" id="TIGR00229">
    <property type="entry name" value="sensory_box"/>
    <property type="match status" value="1"/>
</dbReference>
<keyword evidence="4" id="KW-0597">Phosphoprotein</keyword>
<evidence type="ECO:0000256" key="13">
    <source>
        <dbReference type="SAM" id="Phobius"/>
    </source>
</evidence>
<dbReference type="InterPro" id="IPR050351">
    <property type="entry name" value="BphY/WalK/GraS-like"/>
</dbReference>
<dbReference type="PROSITE" id="PS50109">
    <property type="entry name" value="HIS_KIN"/>
    <property type="match status" value="1"/>
</dbReference>
<keyword evidence="6 13" id="KW-0812">Transmembrane</keyword>
<accession>A0ABW9J834</accession>
<dbReference type="PRINTS" id="PR00344">
    <property type="entry name" value="BCTRLSENSOR"/>
</dbReference>
<dbReference type="InterPro" id="IPR001610">
    <property type="entry name" value="PAC"/>
</dbReference>
<dbReference type="Pfam" id="PF02518">
    <property type="entry name" value="HATPase_c"/>
    <property type="match status" value="1"/>
</dbReference>
<keyword evidence="11" id="KW-0902">Two-component regulatory system</keyword>
<dbReference type="InterPro" id="IPR003594">
    <property type="entry name" value="HATPase_dom"/>
</dbReference>
<comment type="subcellular location">
    <subcellularLocation>
        <location evidence="2">Membrane</location>
        <topology evidence="2">Multi-pass membrane protein</topology>
    </subcellularLocation>
</comment>
<dbReference type="EMBL" id="SSHJ02000007">
    <property type="protein sequence ID" value="MFN0256649.1"/>
    <property type="molecule type" value="Genomic_DNA"/>
</dbReference>
<dbReference type="EC" id="2.7.13.3" evidence="3"/>
<dbReference type="Pfam" id="PF08447">
    <property type="entry name" value="PAS_3"/>
    <property type="match status" value="1"/>
</dbReference>
<evidence type="ECO:0000256" key="7">
    <source>
        <dbReference type="ARBA" id="ARBA00022741"/>
    </source>
</evidence>
<gene>
    <name evidence="16" type="ORF">E6A44_013760</name>
</gene>
<evidence type="ECO:0000256" key="6">
    <source>
        <dbReference type="ARBA" id="ARBA00022692"/>
    </source>
</evidence>
<keyword evidence="12 13" id="KW-0472">Membrane</keyword>
<feature type="transmembrane region" description="Helical" evidence="13">
    <location>
        <begin position="18"/>
        <end position="35"/>
    </location>
</feature>
<keyword evidence="10 13" id="KW-1133">Transmembrane helix</keyword>
<dbReference type="InterPro" id="IPR003661">
    <property type="entry name" value="HisK_dim/P_dom"/>
</dbReference>
<dbReference type="SMART" id="SM00387">
    <property type="entry name" value="HATPase_c"/>
    <property type="match status" value="1"/>
</dbReference>
<feature type="transmembrane region" description="Helical" evidence="13">
    <location>
        <begin position="73"/>
        <end position="91"/>
    </location>
</feature>
<dbReference type="PANTHER" id="PTHR42878:SF7">
    <property type="entry name" value="SENSOR HISTIDINE KINASE GLRK"/>
    <property type="match status" value="1"/>
</dbReference>
<reference evidence="16 17" key="1">
    <citation type="submission" date="2024-12" db="EMBL/GenBank/DDBJ databases">
        <authorList>
            <person name="Hu S."/>
        </authorList>
    </citation>
    <scope>NUCLEOTIDE SEQUENCE [LARGE SCALE GENOMIC DNA]</scope>
    <source>
        <strain evidence="16 17">THG-T11</strain>
    </source>
</reference>
<evidence type="ECO:0000256" key="5">
    <source>
        <dbReference type="ARBA" id="ARBA00022679"/>
    </source>
</evidence>
<evidence type="ECO:0000256" key="2">
    <source>
        <dbReference type="ARBA" id="ARBA00004141"/>
    </source>
</evidence>
<dbReference type="PANTHER" id="PTHR42878">
    <property type="entry name" value="TWO-COMPONENT HISTIDINE KINASE"/>
    <property type="match status" value="1"/>
</dbReference>
<evidence type="ECO:0000259" key="15">
    <source>
        <dbReference type="PROSITE" id="PS50112"/>
    </source>
</evidence>
<dbReference type="CDD" id="cd00130">
    <property type="entry name" value="PAS"/>
    <property type="match status" value="1"/>
</dbReference>
<feature type="transmembrane region" description="Helical" evidence="13">
    <location>
        <begin position="41"/>
        <end position="61"/>
    </location>
</feature>
<evidence type="ECO:0000313" key="17">
    <source>
        <dbReference type="Proteomes" id="UP001517247"/>
    </source>
</evidence>
<evidence type="ECO:0000313" key="16">
    <source>
        <dbReference type="EMBL" id="MFN0256649.1"/>
    </source>
</evidence>
<feature type="domain" description="PAS" evidence="15">
    <location>
        <begin position="379"/>
        <end position="449"/>
    </location>
</feature>
<evidence type="ECO:0000256" key="4">
    <source>
        <dbReference type="ARBA" id="ARBA00022553"/>
    </source>
</evidence>
<organism evidence="16 17">
    <name type="scientific">Pedobacter ureilyticus</name>
    <dbReference type="NCBI Taxonomy" id="1393051"/>
    <lineage>
        <taxon>Bacteria</taxon>
        <taxon>Pseudomonadati</taxon>
        <taxon>Bacteroidota</taxon>
        <taxon>Sphingobacteriia</taxon>
        <taxon>Sphingobacteriales</taxon>
        <taxon>Sphingobacteriaceae</taxon>
        <taxon>Pedobacter</taxon>
    </lineage>
</organism>
<evidence type="ECO:0000256" key="1">
    <source>
        <dbReference type="ARBA" id="ARBA00000085"/>
    </source>
</evidence>
<dbReference type="SMART" id="SM00086">
    <property type="entry name" value="PAC"/>
    <property type="match status" value="1"/>
</dbReference>
<dbReference type="Pfam" id="PF17159">
    <property type="entry name" value="MASE3"/>
    <property type="match status" value="1"/>
</dbReference>
<keyword evidence="17" id="KW-1185">Reference proteome</keyword>
<dbReference type="InterPro" id="IPR013655">
    <property type="entry name" value="PAS_fold_3"/>
</dbReference>
<dbReference type="InterPro" id="IPR033425">
    <property type="entry name" value="MASE3"/>
</dbReference>
<keyword evidence="5" id="KW-0808">Transferase</keyword>
<comment type="caution">
    <text evidence="16">The sequence shown here is derived from an EMBL/GenBank/DDBJ whole genome shotgun (WGS) entry which is preliminary data.</text>
</comment>
<dbReference type="Pfam" id="PF00512">
    <property type="entry name" value="HisKA"/>
    <property type="match status" value="1"/>
</dbReference>
<evidence type="ECO:0000256" key="3">
    <source>
        <dbReference type="ARBA" id="ARBA00012438"/>
    </source>
</evidence>
<feature type="transmembrane region" description="Helical" evidence="13">
    <location>
        <begin position="206"/>
        <end position="226"/>
    </location>
</feature>
<dbReference type="SMART" id="SM00388">
    <property type="entry name" value="HisKA"/>
    <property type="match status" value="1"/>
</dbReference>
<keyword evidence="7" id="KW-0547">Nucleotide-binding</keyword>
<dbReference type="InterPro" id="IPR000014">
    <property type="entry name" value="PAS"/>
</dbReference>
<evidence type="ECO:0000256" key="10">
    <source>
        <dbReference type="ARBA" id="ARBA00022989"/>
    </source>
</evidence>